<reference evidence="1" key="1">
    <citation type="journal article" date="2021" name="New Phytol.">
        <title>Evolutionary innovations through gain and loss of genes in the ectomycorrhizal Boletales.</title>
        <authorList>
            <person name="Wu G."/>
            <person name="Miyauchi S."/>
            <person name="Morin E."/>
            <person name="Kuo A."/>
            <person name="Drula E."/>
            <person name="Varga T."/>
            <person name="Kohler A."/>
            <person name="Feng B."/>
            <person name="Cao Y."/>
            <person name="Lipzen A."/>
            <person name="Daum C."/>
            <person name="Hundley H."/>
            <person name="Pangilinan J."/>
            <person name="Johnson J."/>
            <person name="Barry K."/>
            <person name="LaButti K."/>
            <person name="Ng V."/>
            <person name="Ahrendt S."/>
            <person name="Min B."/>
            <person name="Choi I.G."/>
            <person name="Park H."/>
            <person name="Plett J.M."/>
            <person name="Magnuson J."/>
            <person name="Spatafora J.W."/>
            <person name="Nagy L.G."/>
            <person name="Henrissat B."/>
            <person name="Grigoriev I.V."/>
            <person name="Yang Z.L."/>
            <person name="Xu J."/>
            <person name="Martin F.M."/>
        </authorList>
    </citation>
    <scope>NUCLEOTIDE SEQUENCE</scope>
    <source>
        <strain evidence="1">ATCC 28755</strain>
    </source>
</reference>
<protein>
    <submittedName>
        <fullName evidence="1">Uncharacterized protein</fullName>
    </submittedName>
</protein>
<evidence type="ECO:0000313" key="2">
    <source>
        <dbReference type="Proteomes" id="UP000790377"/>
    </source>
</evidence>
<comment type="caution">
    <text evidence="1">The sequence shown here is derived from an EMBL/GenBank/DDBJ whole genome shotgun (WGS) entry which is preliminary data.</text>
</comment>
<proteinExistence type="predicted"/>
<keyword evidence="2" id="KW-1185">Reference proteome</keyword>
<dbReference type="EMBL" id="MU267865">
    <property type="protein sequence ID" value="KAH7907844.1"/>
    <property type="molecule type" value="Genomic_DNA"/>
</dbReference>
<dbReference type="Proteomes" id="UP000790377">
    <property type="component" value="Unassembled WGS sequence"/>
</dbReference>
<evidence type="ECO:0000313" key="1">
    <source>
        <dbReference type="EMBL" id="KAH7907844.1"/>
    </source>
</evidence>
<sequence>MHPLDSIEDEQLNLLIPSSSGFTRQLRKSKADPICDITGPVLAPNCSKVCVKCFQTLIKGKVPTLSLANGLWLGDVPCELQGLSFVEKLLISRVRHNRCIVRVSSSGMHKMIANVISFKHPSHKIYKALPPPLEQLDDILAVVFTGPCAPTEDDFKRTPLLVRRSVVGQALEFLKLNHKDYSDLEVDYDELNRYPEAGPPVSIEYRPAEFNKRPEATSVH</sequence>
<accession>A0ACB8A3P7</accession>
<gene>
    <name evidence="1" type="ORF">BJ138DRAFT_1013892</name>
</gene>
<feature type="non-terminal residue" evidence="1">
    <location>
        <position position="220"/>
    </location>
</feature>
<name>A0ACB8A3P7_9AGAM</name>
<organism evidence="1 2">
    <name type="scientific">Hygrophoropsis aurantiaca</name>
    <dbReference type="NCBI Taxonomy" id="72124"/>
    <lineage>
        <taxon>Eukaryota</taxon>
        <taxon>Fungi</taxon>
        <taxon>Dikarya</taxon>
        <taxon>Basidiomycota</taxon>
        <taxon>Agaricomycotina</taxon>
        <taxon>Agaricomycetes</taxon>
        <taxon>Agaricomycetidae</taxon>
        <taxon>Boletales</taxon>
        <taxon>Coniophorineae</taxon>
        <taxon>Hygrophoropsidaceae</taxon>
        <taxon>Hygrophoropsis</taxon>
    </lineage>
</organism>